<organism evidence="2 3">
    <name type="scientific">Microbacterium wangchenii</name>
    <dbReference type="NCBI Taxonomy" id="2541726"/>
    <lineage>
        <taxon>Bacteria</taxon>
        <taxon>Bacillati</taxon>
        <taxon>Actinomycetota</taxon>
        <taxon>Actinomycetes</taxon>
        <taxon>Micrococcales</taxon>
        <taxon>Microbacteriaceae</taxon>
        <taxon>Microbacterium</taxon>
    </lineage>
</organism>
<reference evidence="2 3" key="1">
    <citation type="submission" date="2019-03" db="EMBL/GenBank/DDBJ databases">
        <authorList>
            <person name="Dong K."/>
        </authorList>
    </citation>
    <scope>NUCLEOTIDE SEQUENCE [LARGE SCALE GENOMIC DNA]</scope>
    <source>
        <strain evidence="3">dk512</strain>
    </source>
</reference>
<keyword evidence="1" id="KW-0812">Transmembrane</keyword>
<name>A0ABX5SV70_9MICO</name>
<sequence>MVLPESEHWIEVAERARAFERATGEVAPQDVAASADAPDAERALYGDYRRYSRLAWGALATALWLAAGLTSALIPNGFTETLEREQGTAWAITATGLLLTIALAAFSVRLLRSLRRAGRALTEALAYWVRLPYRRGERPRADPRSGRARRTHTDPALALRMAGAGISCCLALLGAGLAVFALQRGEAGAALSAALVAAGMLPISVGAFADIRRAAFAVFAPPTSAREMFGVVPADQPFPPARTGGA</sequence>
<dbReference type="RefSeq" id="WP_135068469.1">
    <property type="nucleotide sequence ID" value="NZ_CP038266.1"/>
</dbReference>
<evidence type="ECO:0008006" key="4">
    <source>
        <dbReference type="Google" id="ProtNLM"/>
    </source>
</evidence>
<accession>A0ABX5SV70</accession>
<feature type="transmembrane region" description="Helical" evidence="1">
    <location>
        <begin position="157"/>
        <end position="182"/>
    </location>
</feature>
<protein>
    <recommendedName>
        <fullName evidence="4">DUF2868 domain-containing protein</fullName>
    </recommendedName>
</protein>
<feature type="transmembrane region" description="Helical" evidence="1">
    <location>
        <begin position="54"/>
        <end position="74"/>
    </location>
</feature>
<keyword evidence="3" id="KW-1185">Reference proteome</keyword>
<evidence type="ECO:0000313" key="3">
    <source>
        <dbReference type="Proteomes" id="UP000295748"/>
    </source>
</evidence>
<keyword evidence="1" id="KW-0472">Membrane</keyword>
<evidence type="ECO:0000313" key="2">
    <source>
        <dbReference type="EMBL" id="QBR89702.1"/>
    </source>
</evidence>
<feature type="transmembrane region" description="Helical" evidence="1">
    <location>
        <begin position="89"/>
        <end position="111"/>
    </location>
</feature>
<gene>
    <name evidence="2" type="ORF">E4K62_14050</name>
</gene>
<feature type="transmembrane region" description="Helical" evidence="1">
    <location>
        <begin position="188"/>
        <end position="209"/>
    </location>
</feature>
<evidence type="ECO:0000256" key="1">
    <source>
        <dbReference type="SAM" id="Phobius"/>
    </source>
</evidence>
<keyword evidence="1" id="KW-1133">Transmembrane helix</keyword>
<dbReference type="Proteomes" id="UP000295748">
    <property type="component" value="Chromosome"/>
</dbReference>
<dbReference type="EMBL" id="CP038266">
    <property type="protein sequence ID" value="QBR89702.1"/>
    <property type="molecule type" value="Genomic_DNA"/>
</dbReference>
<proteinExistence type="predicted"/>